<keyword evidence="10" id="KW-0732">Signal</keyword>
<dbReference type="InterPro" id="IPR012910">
    <property type="entry name" value="Plug_dom"/>
</dbReference>
<dbReference type="CDD" id="cd01347">
    <property type="entry name" value="ligand_gated_channel"/>
    <property type="match status" value="1"/>
</dbReference>
<evidence type="ECO:0000256" key="9">
    <source>
        <dbReference type="RuleBase" id="RU003357"/>
    </source>
</evidence>
<keyword evidence="3 8" id="KW-1134">Transmembrane beta strand</keyword>
<dbReference type="SUPFAM" id="SSF56935">
    <property type="entry name" value="Porins"/>
    <property type="match status" value="1"/>
</dbReference>
<dbReference type="Proteomes" id="UP000018433">
    <property type="component" value="Unassembled WGS sequence"/>
</dbReference>
<evidence type="ECO:0000313" key="13">
    <source>
        <dbReference type="EMBL" id="ENV60761.1"/>
    </source>
</evidence>
<keyword evidence="5 9" id="KW-0798">TonB box</keyword>
<feature type="domain" description="TonB-dependent receptor plug" evidence="12">
    <location>
        <begin position="53"/>
        <end position="160"/>
    </location>
</feature>
<feature type="signal peptide" evidence="10">
    <location>
        <begin position="1"/>
        <end position="27"/>
    </location>
</feature>
<organism evidence="13 14">
    <name type="scientific">Acinetobacter soli NIPH 2899</name>
    <dbReference type="NCBI Taxonomy" id="1217677"/>
    <lineage>
        <taxon>Bacteria</taxon>
        <taxon>Pseudomonadati</taxon>
        <taxon>Pseudomonadota</taxon>
        <taxon>Gammaproteobacteria</taxon>
        <taxon>Moraxellales</taxon>
        <taxon>Moraxellaceae</taxon>
        <taxon>Acinetobacter</taxon>
    </lineage>
</organism>
<dbReference type="InterPro" id="IPR000531">
    <property type="entry name" value="Beta-barrel_TonB"/>
</dbReference>
<evidence type="ECO:0000256" key="5">
    <source>
        <dbReference type="ARBA" id="ARBA00023077"/>
    </source>
</evidence>
<evidence type="ECO:0000256" key="8">
    <source>
        <dbReference type="PROSITE-ProRule" id="PRU01360"/>
    </source>
</evidence>
<dbReference type="Gene3D" id="2.40.170.20">
    <property type="entry name" value="TonB-dependent receptor, beta-barrel domain"/>
    <property type="match status" value="1"/>
</dbReference>
<sequence>MRFLRFNTLSHCIFLATGLGATGSVWAQDTADNPLTLPVIQVEATRTGTTYLQTPASIFRVDAPAQQQSAQVNLTEVVKGIPSLQINNRENYAQDLQLSMRGFGARSTFGVRGIRLYVDGIPATMPDGQGQTSNIDLSSLDHVEVLTGPFSSLYGNSSGGTILTTTKEGQGKDSIELGYSGGSHDKGRSGIILQGGAKAPNEPSYVISSSYFDTDGYRDHSAARKVLNNAKLTWNLDDGSKINWITNYVKINADDPQGLTREQWKANPKQQVPFLKQFDVRKEIEQTQTGLTWTKPLNDQNELYMMGYLGNRQVTQYQSIPKSTQDASENQAGGVIDFDRNYYGADLRWTGKELLPHTTLSAGVALDFMDEDRKGYENYITVNNQPSYGVKGKLRRDEDNTLWNIDPYLQASWQFLPTWRLDTGLRYSNVHYKSDDQYIVGVNGDDSGKTEYSKVLPSAALSWQIQPELLAYVSYAKGFETPTFTEMAYRPDGLGGFNFDLNASTSDTYEAGLKSQNRLGDFTLAAFQTKTKDDIVSAGSINGRATFRNADKTLREGIELTWNKALWRDLVATASYGYLDATFDADVPARGSVAAITSGNKIPGIAKNQGYVGITWKPQTGFYAGLDAQYNDKIYVDDKNSDTAPSYTVMAAYAGYVWNMQAWKVNVFGRVDNLLDKDYVGSVIVNDGNGRYFEPADGRNWSAGIRVVKQF</sequence>
<name>A0ABP2U7G0_9GAMM</name>
<comment type="caution">
    <text evidence="13">The sequence shown here is derived from an EMBL/GenBank/DDBJ whole genome shotgun (WGS) entry which is preliminary data.</text>
</comment>
<reference evidence="13 14" key="1">
    <citation type="submission" date="2013-02" db="EMBL/GenBank/DDBJ databases">
        <title>The Genome Sequence of Acinetobacter soli NIPH 2899.</title>
        <authorList>
            <consortium name="The Broad Institute Genome Sequencing Platform"/>
            <consortium name="The Broad Institute Genome Sequencing Center for Infectious Disease"/>
            <person name="Cerqueira G."/>
            <person name="Feldgarden M."/>
            <person name="Courvalin P."/>
            <person name="Perichon B."/>
            <person name="Grillot-Courvalin C."/>
            <person name="Clermont D."/>
            <person name="Rocha E."/>
            <person name="Yoon E.-J."/>
            <person name="Nemec A."/>
            <person name="Walker B."/>
            <person name="Young S.K."/>
            <person name="Zeng Q."/>
            <person name="Gargeya S."/>
            <person name="Fitzgerald M."/>
            <person name="Haas B."/>
            <person name="Abouelleil A."/>
            <person name="Alvarado L."/>
            <person name="Arachchi H.M."/>
            <person name="Berlin A.M."/>
            <person name="Chapman S.B."/>
            <person name="Dewar J."/>
            <person name="Goldberg J."/>
            <person name="Griggs A."/>
            <person name="Gujja S."/>
            <person name="Hansen M."/>
            <person name="Howarth C."/>
            <person name="Imamovic A."/>
            <person name="Larimer J."/>
            <person name="McCowan C."/>
            <person name="Murphy C."/>
            <person name="Neiman D."/>
            <person name="Pearson M."/>
            <person name="Priest M."/>
            <person name="Roberts A."/>
            <person name="Saif S."/>
            <person name="Shea T."/>
            <person name="Sisk P."/>
            <person name="Sykes S."/>
            <person name="Wortman J."/>
            <person name="Nusbaum C."/>
            <person name="Birren B."/>
        </authorList>
    </citation>
    <scope>NUCLEOTIDE SEQUENCE [LARGE SCALE GENOMIC DNA]</scope>
    <source>
        <strain evidence="13 14">NIPH 2899</strain>
    </source>
</reference>
<evidence type="ECO:0000256" key="10">
    <source>
        <dbReference type="SAM" id="SignalP"/>
    </source>
</evidence>
<dbReference type="Pfam" id="PF07715">
    <property type="entry name" value="Plug"/>
    <property type="match status" value="1"/>
</dbReference>
<evidence type="ECO:0000256" key="7">
    <source>
        <dbReference type="ARBA" id="ARBA00023237"/>
    </source>
</evidence>
<accession>A0ABP2U7G0</accession>
<evidence type="ECO:0000259" key="12">
    <source>
        <dbReference type="Pfam" id="PF07715"/>
    </source>
</evidence>
<keyword evidence="14" id="KW-1185">Reference proteome</keyword>
<evidence type="ECO:0000256" key="3">
    <source>
        <dbReference type="ARBA" id="ARBA00022452"/>
    </source>
</evidence>
<evidence type="ECO:0000259" key="11">
    <source>
        <dbReference type="Pfam" id="PF00593"/>
    </source>
</evidence>
<comment type="subcellular location">
    <subcellularLocation>
        <location evidence="1 8">Cell outer membrane</location>
        <topology evidence="1 8">Multi-pass membrane protein</topology>
    </subcellularLocation>
</comment>
<keyword evidence="6 8" id="KW-0472">Membrane</keyword>
<dbReference type="EMBL" id="APPV01000008">
    <property type="protein sequence ID" value="ENV60761.1"/>
    <property type="molecule type" value="Genomic_DNA"/>
</dbReference>
<comment type="similarity">
    <text evidence="8 9">Belongs to the TonB-dependent receptor family.</text>
</comment>
<dbReference type="PANTHER" id="PTHR30069:SF28">
    <property type="entry name" value="TONB-DEPENDENT RECEPTOR YNCD-RELATED"/>
    <property type="match status" value="1"/>
</dbReference>
<evidence type="ECO:0000313" key="14">
    <source>
        <dbReference type="Proteomes" id="UP000018433"/>
    </source>
</evidence>
<feature type="chain" id="PRO_5045202218" description="TonB-dependent receptor" evidence="10">
    <location>
        <begin position="28"/>
        <end position="711"/>
    </location>
</feature>
<keyword evidence="7 8" id="KW-0998">Cell outer membrane</keyword>
<proteinExistence type="inferred from homology"/>
<dbReference type="Pfam" id="PF00593">
    <property type="entry name" value="TonB_dep_Rec_b-barrel"/>
    <property type="match status" value="1"/>
</dbReference>
<protein>
    <recommendedName>
        <fullName evidence="15">TonB-dependent receptor</fullName>
    </recommendedName>
</protein>
<evidence type="ECO:0000256" key="1">
    <source>
        <dbReference type="ARBA" id="ARBA00004571"/>
    </source>
</evidence>
<evidence type="ECO:0000256" key="2">
    <source>
        <dbReference type="ARBA" id="ARBA00022448"/>
    </source>
</evidence>
<dbReference type="InterPro" id="IPR037066">
    <property type="entry name" value="Plug_dom_sf"/>
</dbReference>
<dbReference type="PROSITE" id="PS52016">
    <property type="entry name" value="TONB_DEPENDENT_REC_3"/>
    <property type="match status" value="1"/>
</dbReference>
<keyword evidence="4 8" id="KW-0812">Transmembrane</keyword>
<dbReference type="InterPro" id="IPR036942">
    <property type="entry name" value="Beta-barrel_TonB_sf"/>
</dbReference>
<evidence type="ECO:0000256" key="4">
    <source>
        <dbReference type="ARBA" id="ARBA00022692"/>
    </source>
</evidence>
<evidence type="ECO:0008006" key="15">
    <source>
        <dbReference type="Google" id="ProtNLM"/>
    </source>
</evidence>
<evidence type="ECO:0000256" key="6">
    <source>
        <dbReference type="ARBA" id="ARBA00023136"/>
    </source>
</evidence>
<keyword evidence="2 8" id="KW-0813">Transport</keyword>
<dbReference type="Gene3D" id="2.170.130.10">
    <property type="entry name" value="TonB-dependent receptor, plug domain"/>
    <property type="match status" value="1"/>
</dbReference>
<dbReference type="PANTHER" id="PTHR30069">
    <property type="entry name" value="TONB-DEPENDENT OUTER MEMBRANE RECEPTOR"/>
    <property type="match status" value="1"/>
</dbReference>
<dbReference type="InterPro" id="IPR039426">
    <property type="entry name" value="TonB-dep_rcpt-like"/>
</dbReference>
<dbReference type="RefSeq" id="WP_004945531.1">
    <property type="nucleotide sequence ID" value="NZ_KB849643.1"/>
</dbReference>
<feature type="domain" description="TonB-dependent receptor-like beta-barrel" evidence="11">
    <location>
        <begin position="234"/>
        <end position="674"/>
    </location>
</feature>
<gene>
    <name evidence="13" type="ORF">F950_01487</name>
</gene>